<evidence type="ECO:0000256" key="1">
    <source>
        <dbReference type="SAM" id="Phobius"/>
    </source>
</evidence>
<dbReference type="AlphaFoldDB" id="A0A0A2EPR3"/>
<evidence type="ECO:0000313" key="3">
    <source>
        <dbReference type="Proteomes" id="UP000030125"/>
    </source>
</evidence>
<feature type="transmembrane region" description="Helical" evidence="1">
    <location>
        <begin position="30"/>
        <end position="52"/>
    </location>
</feature>
<dbReference type="RefSeq" id="WP_036851976.1">
    <property type="nucleotide sequence ID" value="NZ_JQJD01000047.1"/>
</dbReference>
<keyword evidence="1" id="KW-0812">Transmembrane</keyword>
<organism evidence="2 3">
    <name type="scientific">Porphyromonas cangingivalis</name>
    <dbReference type="NCBI Taxonomy" id="36874"/>
    <lineage>
        <taxon>Bacteria</taxon>
        <taxon>Pseudomonadati</taxon>
        <taxon>Bacteroidota</taxon>
        <taxon>Bacteroidia</taxon>
        <taxon>Bacteroidales</taxon>
        <taxon>Porphyromonadaceae</taxon>
        <taxon>Porphyromonas</taxon>
    </lineage>
</organism>
<keyword evidence="3" id="KW-1185">Reference proteome</keyword>
<feature type="transmembrane region" description="Helical" evidence="1">
    <location>
        <begin position="165"/>
        <end position="185"/>
    </location>
</feature>
<feature type="transmembrane region" description="Helical" evidence="1">
    <location>
        <begin position="90"/>
        <end position="108"/>
    </location>
</feature>
<comment type="caution">
    <text evidence="2">The sequence shown here is derived from an EMBL/GenBank/DDBJ whole genome shotgun (WGS) entry which is preliminary data.</text>
</comment>
<dbReference type="OrthoDB" id="1096547at2"/>
<name>A0A0A2EPR3_PORCN</name>
<feature type="transmembrane region" description="Helical" evidence="1">
    <location>
        <begin position="58"/>
        <end position="78"/>
    </location>
</feature>
<feature type="transmembrane region" description="Helical" evidence="1">
    <location>
        <begin position="114"/>
        <end position="132"/>
    </location>
</feature>
<accession>A0A0A2EPR3</accession>
<dbReference type="EMBL" id="JQJD01000047">
    <property type="protein sequence ID" value="KGN79702.1"/>
    <property type="molecule type" value="Genomic_DNA"/>
</dbReference>
<reference evidence="2 3" key="1">
    <citation type="submission" date="2014-08" db="EMBL/GenBank/DDBJ databases">
        <title>Porphyromonas cangingivalis strain:COT-109_OH1386 Genome sequencing.</title>
        <authorList>
            <person name="Wallis C."/>
            <person name="Deusch O."/>
            <person name="O'Flynn C."/>
            <person name="Davis I."/>
            <person name="Jospin G."/>
            <person name="Darling A.E."/>
            <person name="Coil D.A."/>
            <person name="Alexiev A."/>
            <person name="Horsfall A."/>
            <person name="Kirkwood N."/>
            <person name="Harris S."/>
            <person name="Eisen J.A."/>
        </authorList>
    </citation>
    <scope>NUCLEOTIDE SEQUENCE [LARGE SCALE GENOMIC DNA]</scope>
    <source>
        <strain evidence="3">COT-109 OH1386</strain>
    </source>
</reference>
<keyword evidence="1" id="KW-1133">Transmembrane helix</keyword>
<keyword evidence="1" id="KW-0472">Membrane</keyword>
<gene>
    <name evidence="2" type="ORF">HQ35_06760</name>
</gene>
<feature type="transmembrane region" description="Helical" evidence="1">
    <location>
        <begin position="139"/>
        <end position="159"/>
    </location>
</feature>
<proteinExistence type="predicted"/>
<protein>
    <submittedName>
        <fullName evidence="2">Uncharacterized protein</fullName>
    </submittedName>
</protein>
<evidence type="ECO:0000313" key="2">
    <source>
        <dbReference type="EMBL" id="KGN79702.1"/>
    </source>
</evidence>
<sequence>MNTRDLTPSESLEVITRMIRQSERRIEGKFYLPYLIWGWLTLIVGITVYLLIPEYGGKAFLTWWVLPVIGSLLSFLTSRKVEGGLSKIDKIIDTVWMVIGLNVFLVSFLVTPPLFSIMLLLTIAQAIVGFALDVKVLKVVSLLGLIAAYAYGSYFSHYLTAADQTLYFSIDIFLINIIPGYYFMFKRRQSSK</sequence>
<dbReference type="Proteomes" id="UP000030125">
    <property type="component" value="Unassembled WGS sequence"/>
</dbReference>